<accession>A0A0D1Z020</accession>
<proteinExistence type="predicted"/>
<dbReference type="GO" id="GO:0005634">
    <property type="term" value="C:nucleus"/>
    <property type="evidence" value="ECO:0007669"/>
    <property type="project" value="UniProtKB-SubCell"/>
</dbReference>
<feature type="region of interest" description="Disordered" evidence="8">
    <location>
        <begin position="94"/>
        <end position="120"/>
    </location>
</feature>
<dbReference type="SUPFAM" id="SSF57701">
    <property type="entry name" value="Zn2/Cys6 DNA-binding domain"/>
    <property type="match status" value="1"/>
</dbReference>
<organism evidence="10 11">
    <name type="scientific">Exophiala sideris</name>
    <dbReference type="NCBI Taxonomy" id="1016849"/>
    <lineage>
        <taxon>Eukaryota</taxon>
        <taxon>Fungi</taxon>
        <taxon>Dikarya</taxon>
        <taxon>Ascomycota</taxon>
        <taxon>Pezizomycotina</taxon>
        <taxon>Eurotiomycetes</taxon>
        <taxon>Chaetothyriomycetidae</taxon>
        <taxon>Chaetothyriales</taxon>
        <taxon>Herpotrichiellaceae</taxon>
        <taxon>Exophiala</taxon>
    </lineage>
</organism>
<dbReference type="GO" id="GO:0006351">
    <property type="term" value="P:DNA-templated transcription"/>
    <property type="evidence" value="ECO:0007669"/>
    <property type="project" value="InterPro"/>
</dbReference>
<feature type="compositionally biased region" description="Basic and acidic residues" evidence="8">
    <location>
        <begin position="105"/>
        <end position="120"/>
    </location>
</feature>
<comment type="subcellular location">
    <subcellularLocation>
        <location evidence="1">Nucleus</location>
    </subcellularLocation>
</comment>
<dbReference type="SMART" id="SM00906">
    <property type="entry name" value="Fungal_trans"/>
    <property type="match status" value="1"/>
</dbReference>
<evidence type="ECO:0000256" key="1">
    <source>
        <dbReference type="ARBA" id="ARBA00004123"/>
    </source>
</evidence>
<evidence type="ECO:0000256" key="8">
    <source>
        <dbReference type="SAM" id="MobiDB-lite"/>
    </source>
</evidence>
<protein>
    <recommendedName>
        <fullName evidence="9">Zn(2)-C6 fungal-type domain-containing protein</fullName>
    </recommendedName>
</protein>
<dbReference type="InterPro" id="IPR007219">
    <property type="entry name" value="XnlR_reg_dom"/>
</dbReference>
<evidence type="ECO:0000256" key="5">
    <source>
        <dbReference type="ARBA" id="ARBA00023125"/>
    </source>
</evidence>
<evidence type="ECO:0000256" key="6">
    <source>
        <dbReference type="ARBA" id="ARBA00023163"/>
    </source>
</evidence>
<evidence type="ECO:0000313" key="10">
    <source>
        <dbReference type="EMBL" id="KIV80328.1"/>
    </source>
</evidence>
<dbReference type="CDD" id="cd12148">
    <property type="entry name" value="fungal_TF_MHR"/>
    <property type="match status" value="1"/>
</dbReference>
<dbReference type="InterPro" id="IPR036864">
    <property type="entry name" value="Zn2-C6_fun-type_DNA-bd_sf"/>
</dbReference>
<evidence type="ECO:0000256" key="2">
    <source>
        <dbReference type="ARBA" id="ARBA00022723"/>
    </source>
</evidence>
<dbReference type="Gene3D" id="4.10.240.10">
    <property type="entry name" value="Zn(2)-C6 fungal-type DNA-binding domain"/>
    <property type="match status" value="1"/>
</dbReference>
<evidence type="ECO:0000256" key="3">
    <source>
        <dbReference type="ARBA" id="ARBA00022833"/>
    </source>
</evidence>
<dbReference type="GO" id="GO:0003677">
    <property type="term" value="F:DNA binding"/>
    <property type="evidence" value="ECO:0007669"/>
    <property type="project" value="UniProtKB-KW"/>
</dbReference>
<dbReference type="HOGENOM" id="CLU_007003_7_1_1"/>
<dbReference type="STRING" id="1016849.A0A0D1Z020"/>
<keyword evidence="6" id="KW-0804">Transcription</keyword>
<dbReference type="GO" id="GO:0000981">
    <property type="term" value="F:DNA-binding transcription factor activity, RNA polymerase II-specific"/>
    <property type="evidence" value="ECO:0007669"/>
    <property type="project" value="InterPro"/>
</dbReference>
<dbReference type="PROSITE" id="PS00463">
    <property type="entry name" value="ZN2_CY6_FUNGAL_1"/>
    <property type="match status" value="1"/>
</dbReference>
<dbReference type="SMART" id="SM00066">
    <property type="entry name" value="GAL4"/>
    <property type="match status" value="1"/>
</dbReference>
<keyword evidence="7" id="KW-0539">Nucleus</keyword>
<keyword evidence="5" id="KW-0238">DNA-binding</keyword>
<dbReference type="EMBL" id="KN846953">
    <property type="protein sequence ID" value="KIV80328.1"/>
    <property type="molecule type" value="Genomic_DNA"/>
</dbReference>
<dbReference type="InterPro" id="IPR001138">
    <property type="entry name" value="Zn2Cys6_DnaBD"/>
</dbReference>
<sequence>MTSSYANVSSSKARQRVSIACVPCRRKRTRCDGGQPICGVCFSKGLSCEYAERENKRKPPSQRLVDALRARIKILETQLKDYQGQSLDNDISSLQASEEDSWSDSSDHEAVQDNDSAHRDPVKDITELVGRLNVGEDGELRYYGSPSNFHLLHGFMKNKTSQPVEEVRYRASQACYQLGYDADAPVELQQHLLDIFWKWQNSWQYIVHQTAFLTEFNAGIRGRYCTPLLLSAVLAIAARYSDRSEVRSDPLDSNTAGDRFAQQAKMMLHYEIEASTTSTVQAATLIALREFAVNKEASAWVHMGVATRIAYNLGLNLDCYHWVQRGQISTTEEEVRKVAWWGCYLVDKLTNIGLGRPSTIQEHDITIPKPSLLPEIEFEHWQHDLKNETFNEPNFSRMISNNHYVCELFGIISTPLDRLYAPKSNMSRQQKGALVASTDVKLTEFQSNLPSFLRLPNSARNAALPHICQLHLQYQVAVILLHRPFVETRNSKHKSGSSPDLSIQKHMEICRASAIAISNILRTYRLHYSLRRIVISSVHCTFTASTIHLYDTTSSDPAIRNAASRHFQVCISSLREMETCWAWSSRALRAIQLLAKEWVTRVEEGHETRPEIAAISKMLDRVVGSHLRPNTNGQPSQGAVISQQFGTIRTPPVGFPDPDILAHSWPLDPEIPVDASEIPSLEDESFWNSALSLSQLDQYFDPYHSGLLG</sequence>
<dbReference type="Proteomes" id="UP000053599">
    <property type="component" value="Unassembled WGS sequence"/>
</dbReference>
<dbReference type="GO" id="GO:0008270">
    <property type="term" value="F:zinc ion binding"/>
    <property type="evidence" value="ECO:0007669"/>
    <property type="project" value="InterPro"/>
</dbReference>
<dbReference type="AlphaFoldDB" id="A0A0D1Z020"/>
<feature type="domain" description="Zn(2)-C6 fungal-type" evidence="9">
    <location>
        <begin position="20"/>
        <end position="50"/>
    </location>
</feature>
<evidence type="ECO:0000256" key="4">
    <source>
        <dbReference type="ARBA" id="ARBA00023015"/>
    </source>
</evidence>
<dbReference type="CDD" id="cd00067">
    <property type="entry name" value="GAL4"/>
    <property type="match status" value="1"/>
</dbReference>
<name>A0A0D1Z020_9EURO</name>
<dbReference type="PANTHER" id="PTHR31313:SF83">
    <property type="entry name" value="ZN(II)2CYS6 TRANSCRIPTION FACTOR (EUROFUNG)"/>
    <property type="match status" value="1"/>
</dbReference>
<dbReference type="InterPro" id="IPR051615">
    <property type="entry name" value="Transcr_Regulatory_Elem"/>
</dbReference>
<dbReference type="PANTHER" id="PTHR31313">
    <property type="entry name" value="TY1 ENHANCER ACTIVATOR"/>
    <property type="match status" value="1"/>
</dbReference>
<keyword evidence="2" id="KW-0479">Metal-binding</keyword>
<dbReference type="Pfam" id="PF00172">
    <property type="entry name" value="Zn_clus"/>
    <property type="match status" value="1"/>
</dbReference>
<evidence type="ECO:0000259" key="9">
    <source>
        <dbReference type="PROSITE" id="PS50048"/>
    </source>
</evidence>
<evidence type="ECO:0000313" key="11">
    <source>
        <dbReference type="Proteomes" id="UP000053599"/>
    </source>
</evidence>
<dbReference type="OrthoDB" id="2154091at2759"/>
<reference evidence="10 11" key="1">
    <citation type="submission" date="2015-01" db="EMBL/GenBank/DDBJ databases">
        <title>The Genome Sequence of Exophiala sideris CBS121828.</title>
        <authorList>
            <consortium name="The Broad Institute Genomics Platform"/>
            <person name="Cuomo C."/>
            <person name="de Hoog S."/>
            <person name="Gorbushina A."/>
            <person name="Stielow B."/>
            <person name="Teixiera M."/>
            <person name="Abouelleil A."/>
            <person name="Chapman S.B."/>
            <person name="Priest M."/>
            <person name="Young S.K."/>
            <person name="Wortman J."/>
            <person name="Nusbaum C."/>
            <person name="Birren B."/>
        </authorList>
    </citation>
    <scope>NUCLEOTIDE SEQUENCE [LARGE SCALE GENOMIC DNA]</scope>
    <source>
        <strain evidence="10 11">CBS 121828</strain>
    </source>
</reference>
<evidence type="ECO:0000256" key="7">
    <source>
        <dbReference type="ARBA" id="ARBA00023242"/>
    </source>
</evidence>
<dbReference type="Pfam" id="PF04082">
    <property type="entry name" value="Fungal_trans"/>
    <property type="match status" value="1"/>
</dbReference>
<dbReference type="PROSITE" id="PS50048">
    <property type="entry name" value="ZN2_CY6_FUNGAL_2"/>
    <property type="match status" value="1"/>
</dbReference>
<keyword evidence="3" id="KW-0862">Zinc</keyword>
<keyword evidence="4" id="KW-0805">Transcription regulation</keyword>
<gene>
    <name evidence="10" type="ORF">PV11_07836</name>
</gene>